<reference evidence="1 2" key="1">
    <citation type="submission" date="2014-04" db="EMBL/GenBank/DDBJ databases">
        <authorList>
            <consortium name="DOE Joint Genome Institute"/>
            <person name="Kuo A."/>
            <person name="Kohler A."/>
            <person name="Jargeat P."/>
            <person name="Nagy L.G."/>
            <person name="Floudas D."/>
            <person name="Copeland A."/>
            <person name="Barry K.W."/>
            <person name="Cichocki N."/>
            <person name="Veneault-Fourrey C."/>
            <person name="LaButti K."/>
            <person name="Lindquist E.A."/>
            <person name="Lipzen A."/>
            <person name="Lundell T."/>
            <person name="Morin E."/>
            <person name="Murat C."/>
            <person name="Sun H."/>
            <person name="Tunlid A."/>
            <person name="Henrissat B."/>
            <person name="Grigoriev I.V."/>
            <person name="Hibbett D.S."/>
            <person name="Martin F."/>
            <person name="Nordberg H.P."/>
            <person name="Cantor M.N."/>
            <person name="Hua S.X."/>
        </authorList>
    </citation>
    <scope>NUCLEOTIDE SEQUENCE [LARGE SCALE GENOMIC DNA]</scope>
    <source>
        <strain evidence="1 2">Ve08.2h10</strain>
    </source>
</reference>
<protein>
    <submittedName>
        <fullName evidence="1">Unplaced genomic scaffold scaffold_3686, whole genome shotgun sequence</fullName>
    </submittedName>
</protein>
<dbReference type="InParanoid" id="A0A0D0CI61"/>
<dbReference type="HOGENOM" id="CLU_3038019_0_0_1"/>
<name>A0A0D0CI61_9AGAM</name>
<evidence type="ECO:0000313" key="1">
    <source>
        <dbReference type="EMBL" id="KIK74863.1"/>
    </source>
</evidence>
<organism evidence="1 2">
    <name type="scientific">Paxillus rubicundulus Ve08.2h10</name>
    <dbReference type="NCBI Taxonomy" id="930991"/>
    <lineage>
        <taxon>Eukaryota</taxon>
        <taxon>Fungi</taxon>
        <taxon>Dikarya</taxon>
        <taxon>Basidiomycota</taxon>
        <taxon>Agaricomycotina</taxon>
        <taxon>Agaricomycetes</taxon>
        <taxon>Agaricomycetidae</taxon>
        <taxon>Boletales</taxon>
        <taxon>Paxilineae</taxon>
        <taxon>Paxillaceae</taxon>
        <taxon>Paxillus</taxon>
    </lineage>
</organism>
<evidence type="ECO:0000313" key="2">
    <source>
        <dbReference type="Proteomes" id="UP000054538"/>
    </source>
</evidence>
<dbReference type="EMBL" id="KN828508">
    <property type="protein sequence ID" value="KIK74863.1"/>
    <property type="molecule type" value="Genomic_DNA"/>
</dbReference>
<gene>
    <name evidence="1" type="ORF">PAXRUDRAFT_835868</name>
</gene>
<sequence>MASVNTAAGDGDVFEDVEVDAGGGEGGFIEYDNCLGTVGYGQPRLTKARTTWASQ</sequence>
<dbReference type="AlphaFoldDB" id="A0A0D0CI61"/>
<dbReference type="Proteomes" id="UP000054538">
    <property type="component" value="Unassembled WGS sequence"/>
</dbReference>
<keyword evidence="2" id="KW-1185">Reference proteome</keyword>
<accession>A0A0D0CI61</accession>
<proteinExistence type="predicted"/>
<feature type="non-terminal residue" evidence="1">
    <location>
        <position position="55"/>
    </location>
</feature>
<reference evidence="2" key="2">
    <citation type="submission" date="2015-01" db="EMBL/GenBank/DDBJ databases">
        <title>Evolutionary Origins and Diversification of the Mycorrhizal Mutualists.</title>
        <authorList>
            <consortium name="DOE Joint Genome Institute"/>
            <consortium name="Mycorrhizal Genomics Consortium"/>
            <person name="Kohler A."/>
            <person name="Kuo A."/>
            <person name="Nagy L.G."/>
            <person name="Floudas D."/>
            <person name="Copeland A."/>
            <person name="Barry K.W."/>
            <person name="Cichocki N."/>
            <person name="Veneault-Fourrey C."/>
            <person name="LaButti K."/>
            <person name="Lindquist E.A."/>
            <person name="Lipzen A."/>
            <person name="Lundell T."/>
            <person name="Morin E."/>
            <person name="Murat C."/>
            <person name="Riley R."/>
            <person name="Ohm R."/>
            <person name="Sun H."/>
            <person name="Tunlid A."/>
            <person name="Henrissat B."/>
            <person name="Grigoriev I.V."/>
            <person name="Hibbett D.S."/>
            <person name="Martin F."/>
        </authorList>
    </citation>
    <scope>NUCLEOTIDE SEQUENCE [LARGE SCALE GENOMIC DNA]</scope>
    <source>
        <strain evidence="2">Ve08.2h10</strain>
    </source>
</reference>